<proteinExistence type="predicted"/>
<feature type="domain" description="VanZ-like" evidence="2">
    <location>
        <begin position="44"/>
        <end position="120"/>
    </location>
</feature>
<evidence type="ECO:0000259" key="2">
    <source>
        <dbReference type="Pfam" id="PF04892"/>
    </source>
</evidence>
<dbReference type="AlphaFoldDB" id="A0A1D1XJZ9"/>
<keyword evidence="1" id="KW-1133">Transmembrane helix</keyword>
<organism evidence="3">
    <name type="scientific">Anthurium amnicola</name>
    <dbReference type="NCBI Taxonomy" id="1678845"/>
    <lineage>
        <taxon>Eukaryota</taxon>
        <taxon>Viridiplantae</taxon>
        <taxon>Streptophyta</taxon>
        <taxon>Embryophyta</taxon>
        <taxon>Tracheophyta</taxon>
        <taxon>Spermatophyta</taxon>
        <taxon>Magnoliopsida</taxon>
        <taxon>Liliopsida</taxon>
        <taxon>Araceae</taxon>
        <taxon>Pothoideae</taxon>
        <taxon>Potheae</taxon>
        <taxon>Anthurium</taxon>
    </lineage>
</organism>
<dbReference type="EMBL" id="GDJX01025202">
    <property type="protein sequence ID" value="JAT42734.1"/>
    <property type="molecule type" value="Transcribed_RNA"/>
</dbReference>
<protein>
    <submittedName>
        <fullName evidence="3">Uncharacterized protein C11E3.10</fullName>
    </submittedName>
</protein>
<dbReference type="Pfam" id="PF04892">
    <property type="entry name" value="VanZ"/>
    <property type="match status" value="1"/>
</dbReference>
<gene>
    <name evidence="3" type="primary">SPAC11E3.10</name>
    <name evidence="3" type="ORF">g.7423</name>
</gene>
<feature type="non-terminal residue" evidence="3">
    <location>
        <position position="1"/>
    </location>
</feature>
<evidence type="ECO:0000256" key="1">
    <source>
        <dbReference type="SAM" id="Phobius"/>
    </source>
</evidence>
<dbReference type="InterPro" id="IPR006976">
    <property type="entry name" value="VanZ-like"/>
</dbReference>
<feature type="transmembrane region" description="Helical" evidence="1">
    <location>
        <begin position="49"/>
        <end position="66"/>
    </location>
</feature>
<feature type="transmembrane region" description="Helical" evidence="1">
    <location>
        <begin position="78"/>
        <end position="99"/>
    </location>
</feature>
<sequence>LASIYCFCKISHVIKIMRLLPSICVFLLLIILSVLGFAPNIHINVSDKLLHFIGFFILTIAIYFIWDRNIKWNAVITGALSFSASIMSEVVQGILPYKIFDWQDIVANFFGSSLGLVLSIFGDWIYKRFSARQEYKQVDCENIENNDIPLL</sequence>
<evidence type="ECO:0000313" key="3">
    <source>
        <dbReference type="EMBL" id="JAT42734.1"/>
    </source>
</evidence>
<dbReference type="PANTHER" id="PTHR28008">
    <property type="entry name" value="DOMAIN PROTEIN, PUTATIVE (AFU_ORTHOLOGUE AFUA_3G10980)-RELATED"/>
    <property type="match status" value="1"/>
</dbReference>
<name>A0A1D1XJZ9_9ARAE</name>
<keyword evidence="1" id="KW-0812">Transmembrane</keyword>
<dbReference type="NCBIfam" id="NF037970">
    <property type="entry name" value="vanZ_1"/>
    <property type="match status" value="1"/>
</dbReference>
<reference evidence="3" key="1">
    <citation type="submission" date="2015-07" db="EMBL/GenBank/DDBJ databases">
        <title>Transcriptome Assembly of Anthurium amnicola.</title>
        <authorList>
            <person name="Suzuki J."/>
        </authorList>
    </citation>
    <scope>NUCLEOTIDE SEQUENCE</scope>
</reference>
<feature type="transmembrane region" description="Helical" evidence="1">
    <location>
        <begin position="19"/>
        <end position="37"/>
    </location>
</feature>
<keyword evidence="1" id="KW-0472">Membrane</keyword>
<accession>A0A1D1XJZ9</accession>
<dbReference type="PANTHER" id="PTHR28008:SF1">
    <property type="entry name" value="DOMAIN PROTEIN, PUTATIVE (AFU_ORTHOLOGUE AFUA_3G10980)-RELATED"/>
    <property type="match status" value="1"/>
</dbReference>
<feature type="transmembrane region" description="Helical" evidence="1">
    <location>
        <begin position="105"/>
        <end position="126"/>
    </location>
</feature>